<feature type="region of interest" description="Disordered" evidence="1">
    <location>
        <begin position="64"/>
        <end position="105"/>
    </location>
</feature>
<dbReference type="eggNOG" id="KOG1812">
    <property type="taxonomic scope" value="Eukaryota"/>
</dbReference>
<gene>
    <name evidence="2" type="ORF">MCYG_08002</name>
</gene>
<dbReference type="Proteomes" id="UP000002035">
    <property type="component" value="Unassembled WGS sequence"/>
</dbReference>
<dbReference type="AlphaFoldDB" id="C5FZ80"/>
<evidence type="ECO:0000313" key="3">
    <source>
        <dbReference type="Proteomes" id="UP000002035"/>
    </source>
</evidence>
<feature type="compositionally biased region" description="Low complexity" evidence="1">
    <location>
        <begin position="199"/>
        <end position="209"/>
    </location>
</feature>
<keyword evidence="3" id="KW-1185">Reference proteome</keyword>
<evidence type="ECO:0000256" key="1">
    <source>
        <dbReference type="SAM" id="MobiDB-lite"/>
    </source>
</evidence>
<dbReference type="EMBL" id="DS995708">
    <property type="protein sequence ID" value="EEQ35183.1"/>
    <property type="molecule type" value="Genomic_DNA"/>
</dbReference>
<name>C5FZ80_ARTOC</name>
<feature type="compositionally biased region" description="Low complexity" evidence="1">
    <location>
        <begin position="67"/>
        <end position="105"/>
    </location>
</feature>
<dbReference type="HOGENOM" id="CLU_574871_0_0_1"/>
<feature type="region of interest" description="Disordered" evidence="1">
    <location>
        <begin position="198"/>
        <end position="222"/>
    </location>
</feature>
<organism evidence="2 3">
    <name type="scientific">Arthroderma otae (strain ATCC MYA-4605 / CBS 113480)</name>
    <name type="common">Microsporum canis</name>
    <dbReference type="NCBI Taxonomy" id="554155"/>
    <lineage>
        <taxon>Eukaryota</taxon>
        <taxon>Fungi</taxon>
        <taxon>Dikarya</taxon>
        <taxon>Ascomycota</taxon>
        <taxon>Pezizomycotina</taxon>
        <taxon>Eurotiomycetes</taxon>
        <taxon>Eurotiomycetidae</taxon>
        <taxon>Onygenales</taxon>
        <taxon>Arthrodermataceae</taxon>
        <taxon>Microsporum</taxon>
    </lineage>
</organism>
<sequence>MSSKEGVPADESDTLLYGSSYSAYVLQLAEDGLDEEELAALRQHAIDLGLSIKDYCEESKKSLEAVSETSTETTPTPTTAMSASQITTPSSVSSSAQRMSSSAHSISSLATCPPAYNKDGETRHKLLLFRAAPSRHSFDASYYQDHRITTGFRQSIISKFPYFKKRSSVPAALPSKSRQALNTSQIFQRDYSVEARIDAAPSSEAPSPAHLETPDPEEPIDMDSVARSLSCSILTTLREMHENQKRRHLEFKKEVLNSIQTKHDKLIEEKRKQNEEGEYALEAQAIRIEERDLVAEISLVAELRREKQALQTSIRHMEAYFNTPPPNLPFDKNGFYANLQPREFTDQKRSRLSQSYHELNTLDALHESKVKVLRDRQARNFQETLRAMELESLELAKKNKEVLDDLENRRRDETMAVVTWLDERKRKLIYRWALEEGIARRRLEDETKQTYGPLPRISFNEDEYDGLMYGRPREN</sequence>
<reference evidence="3" key="1">
    <citation type="journal article" date="2012" name="MBio">
        <title>Comparative genome analysis of Trichophyton rubrum and related dermatophytes reveals candidate genes involved in infection.</title>
        <authorList>
            <person name="Martinez D.A."/>
            <person name="Oliver B.G."/>
            <person name="Graeser Y."/>
            <person name="Goldberg J.M."/>
            <person name="Li W."/>
            <person name="Martinez-Rossi N.M."/>
            <person name="Monod M."/>
            <person name="Shelest E."/>
            <person name="Barton R.C."/>
            <person name="Birch E."/>
            <person name="Brakhage A.A."/>
            <person name="Chen Z."/>
            <person name="Gurr S.J."/>
            <person name="Heiman D."/>
            <person name="Heitman J."/>
            <person name="Kosti I."/>
            <person name="Rossi A."/>
            <person name="Saif S."/>
            <person name="Samalova M."/>
            <person name="Saunders C.W."/>
            <person name="Shea T."/>
            <person name="Summerbell R.C."/>
            <person name="Xu J."/>
            <person name="Young S."/>
            <person name="Zeng Q."/>
            <person name="Birren B.W."/>
            <person name="Cuomo C.A."/>
            <person name="White T.C."/>
        </authorList>
    </citation>
    <scope>NUCLEOTIDE SEQUENCE [LARGE SCALE GENOMIC DNA]</scope>
    <source>
        <strain evidence="3">ATCC MYA-4605 / CBS 113480</strain>
    </source>
</reference>
<dbReference type="GeneID" id="9227554"/>
<dbReference type="OMA" id="HYETRDS"/>
<dbReference type="VEuPathDB" id="FungiDB:MCYG_08002"/>
<evidence type="ECO:0000313" key="2">
    <source>
        <dbReference type="EMBL" id="EEQ35183.1"/>
    </source>
</evidence>
<protein>
    <submittedName>
        <fullName evidence="2">Uncharacterized protein</fullName>
    </submittedName>
</protein>
<dbReference type="OrthoDB" id="9977870at2759"/>
<accession>C5FZ80</accession>
<dbReference type="RefSeq" id="XP_002842919.1">
    <property type="nucleotide sequence ID" value="XM_002842873.1"/>
</dbReference>
<dbReference type="STRING" id="554155.C5FZ80"/>
<proteinExistence type="predicted"/>